<feature type="compositionally biased region" description="Low complexity" evidence="1">
    <location>
        <begin position="63"/>
        <end position="83"/>
    </location>
</feature>
<evidence type="ECO:0000313" key="4">
    <source>
        <dbReference type="Proteomes" id="UP000467236"/>
    </source>
</evidence>
<proteinExistence type="predicted"/>
<sequence length="117" mass="11476">MAARAASNTAAVAFACAAAPAASAADVFSQLTYGAAARAIAIAAAPCHDPSAKPAVTDENETAAESSSPAKASHAAAAASIGPDPAPANIRAELISGGKIVKFIMPNSSQLQLPNYN</sequence>
<dbReference type="AlphaFoldDB" id="A0A7I7MSG2"/>
<dbReference type="PROSITE" id="PS51257">
    <property type="entry name" value="PROKAR_LIPOPROTEIN"/>
    <property type="match status" value="1"/>
</dbReference>
<gene>
    <name evidence="3" type="ORF">MSHI_30770</name>
</gene>
<keyword evidence="2" id="KW-0732">Signal</keyword>
<dbReference type="KEGG" id="mshj:MSHI_30770"/>
<keyword evidence="4" id="KW-1185">Reference proteome</keyword>
<accession>A0A7I7MSG2</accession>
<name>A0A7I7MSG2_9MYCO</name>
<evidence type="ECO:0000256" key="1">
    <source>
        <dbReference type="SAM" id="MobiDB-lite"/>
    </source>
</evidence>
<feature type="region of interest" description="Disordered" evidence="1">
    <location>
        <begin position="49"/>
        <end position="86"/>
    </location>
</feature>
<dbReference type="EMBL" id="AP022575">
    <property type="protein sequence ID" value="BBX75171.1"/>
    <property type="molecule type" value="Genomic_DNA"/>
</dbReference>
<dbReference type="Proteomes" id="UP000467236">
    <property type="component" value="Chromosome"/>
</dbReference>
<feature type="signal peptide" evidence="2">
    <location>
        <begin position="1"/>
        <end position="24"/>
    </location>
</feature>
<evidence type="ECO:0000256" key="2">
    <source>
        <dbReference type="SAM" id="SignalP"/>
    </source>
</evidence>
<reference evidence="3 4" key="1">
    <citation type="journal article" date="2019" name="Emerg. Microbes Infect.">
        <title>Comprehensive subspecies identification of 175 nontuberculous mycobacteria species based on 7547 genomic profiles.</title>
        <authorList>
            <person name="Matsumoto Y."/>
            <person name="Kinjo T."/>
            <person name="Motooka D."/>
            <person name="Nabeya D."/>
            <person name="Jung N."/>
            <person name="Uechi K."/>
            <person name="Horii T."/>
            <person name="Iida T."/>
            <person name="Fujita J."/>
            <person name="Nakamura S."/>
        </authorList>
    </citation>
    <scope>NUCLEOTIDE SEQUENCE [LARGE SCALE GENOMIC DNA]</scope>
    <source>
        <strain evidence="3 4">JCM 14233</strain>
    </source>
</reference>
<feature type="chain" id="PRO_5029650514" evidence="2">
    <location>
        <begin position="25"/>
        <end position="117"/>
    </location>
</feature>
<organism evidence="3 4">
    <name type="scientific">Mycobacterium shinjukuense</name>
    <dbReference type="NCBI Taxonomy" id="398694"/>
    <lineage>
        <taxon>Bacteria</taxon>
        <taxon>Bacillati</taxon>
        <taxon>Actinomycetota</taxon>
        <taxon>Actinomycetes</taxon>
        <taxon>Mycobacteriales</taxon>
        <taxon>Mycobacteriaceae</taxon>
        <taxon>Mycobacterium</taxon>
    </lineage>
</organism>
<evidence type="ECO:0000313" key="3">
    <source>
        <dbReference type="EMBL" id="BBX75171.1"/>
    </source>
</evidence>
<protein>
    <submittedName>
        <fullName evidence="3">Uncharacterized protein</fullName>
    </submittedName>
</protein>